<accession>A0A3E0X125</accession>
<keyword evidence="3" id="KW-1185">Reference proteome</keyword>
<gene>
    <name evidence="2" type="ORF">CAL65_00625</name>
</gene>
<keyword evidence="1" id="KW-0472">Membrane</keyword>
<evidence type="ECO:0000313" key="3">
    <source>
        <dbReference type="Proteomes" id="UP000256763"/>
    </source>
</evidence>
<name>A0A3E0X125_9GAMM</name>
<protein>
    <recommendedName>
        <fullName evidence="4">Citrate transporter-like domain-containing protein</fullName>
    </recommendedName>
</protein>
<feature type="transmembrane region" description="Helical" evidence="1">
    <location>
        <begin position="85"/>
        <end position="105"/>
    </location>
</feature>
<dbReference type="RefSeq" id="WP_116347304.1">
    <property type="nucleotide sequence ID" value="NZ_NFZW01000001.1"/>
</dbReference>
<reference evidence="3" key="1">
    <citation type="submission" date="2017-05" db="EMBL/GenBank/DDBJ databases">
        <authorList>
            <person name="Sharma S."/>
            <person name="Sidhu C."/>
            <person name="Pinnaka A.K."/>
        </authorList>
    </citation>
    <scope>NUCLEOTIDE SEQUENCE [LARGE SCALE GENOMIC DNA]</scope>
    <source>
        <strain evidence="3">AK93</strain>
    </source>
</reference>
<feature type="transmembrane region" description="Helical" evidence="1">
    <location>
        <begin position="46"/>
        <end position="73"/>
    </location>
</feature>
<evidence type="ECO:0000313" key="2">
    <source>
        <dbReference type="EMBL" id="RFA39353.1"/>
    </source>
</evidence>
<dbReference type="Proteomes" id="UP000256763">
    <property type="component" value="Unassembled WGS sequence"/>
</dbReference>
<evidence type="ECO:0000256" key="1">
    <source>
        <dbReference type="SAM" id="Phobius"/>
    </source>
</evidence>
<proteinExistence type="predicted"/>
<evidence type="ECO:0008006" key="4">
    <source>
        <dbReference type="Google" id="ProtNLM"/>
    </source>
</evidence>
<keyword evidence="1" id="KW-1133">Transmembrane helix</keyword>
<dbReference type="AlphaFoldDB" id="A0A3E0X125"/>
<keyword evidence="1" id="KW-0812">Transmembrane</keyword>
<organism evidence="2 3">
    <name type="scientific">Alkalilimnicola ehrlichii</name>
    <dbReference type="NCBI Taxonomy" id="351052"/>
    <lineage>
        <taxon>Bacteria</taxon>
        <taxon>Pseudomonadati</taxon>
        <taxon>Pseudomonadota</taxon>
        <taxon>Gammaproteobacteria</taxon>
        <taxon>Chromatiales</taxon>
        <taxon>Ectothiorhodospiraceae</taxon>
        <taxon>Alkalilimnicola</taxon>
    </lineage>
</organism>
<comment type="caution">
    <text evidence="2">The sequence shown here is derived from an EMBL/GenBank/DDBJ whole genome shotgun (WGS) entry which is preliminary data.</text>
</comment>
<dbReference type="EMBL" id="NFZW01000001">
    <property type="protein sequence ID" value="RFA39353.1"/>
    <property type="molecule type" value="Genomic_DNA"/>
</dbReference>
<sequence length="110" mass="11667">MKGPWLAFAVTLVIVLAAQIGLNPIVSVTVLATLLADPAALGLPPALLATALMAGWSLSMVSSPITAAMLIVGRLLNTSPYTVGYRWNGLFVIGCLLLLMVWFPFLGRWS</sequence>